<dbReference type="PANTHER" id="PTHR46481:SF10">
    <property type="entry name" value="ZINC FINGER BED DOMAIN-CONTAINING PROTEIN 39"/>
    <property type="match status" value="1"/>
</dbReference>
<dbReference type="SUPFAM" id="SSF53098">
    <property type="entry name" value="Ribonuclease H-like"/>
    <property type="match status" value="1"/>
</dbReference>
<feature type="domain" description="HAT C-terminal dimerisation" evidence="6">
    <location>
        <begin position="119"/>
        <end position="184"/>
    </location>
</feature>
<keyword evidence="2" id="KW-0479">Metal-binding</keyword>
<evidence type="ECO:0000256" key="3">
    <source>
        <dbReference type="ARBA" id="ARBA00022771"/>
    </source>
</evidence>
<proteinExistence type="predicted"/>
<dbReference type="EMBL" id="JAFCIX010000352">
    <property type="protein sequence ID" value="KAH6593551.1"/>
    <property type="molecule type" value="Genomic_DNA"/>
</dbReference>
<protein>
    <recommendedName>
        <fullName evidence="6">HAT C-terminal dimerisation domain-containing protein</fullName>
    </recommendedName>
</protein>
<evidence type="ECO:0000259" key="6">
    <source>
        <dbReference type="Pfam" id="PF05699"/>
    </source>
</evidence>
<evidence type="ECO:0000256" key="2">
    <source>
        <dbReference type="ARBA" id="ARBA00022723"/>
    </source>
</evidence>
<keyword evidence="5" id="KW-0539">Nucleus</keyword>
<reference evidence="7 8" key="1">
    <citation type="submission" date="2021-02" db="EMBL/GenBank/DDBJ databases">
        <title>Variation within the Batrachochytrium salamandrivorans European outbreak.</title>
        <authorList>
            <person name="Kelly M."/>
            <person name="Pasmans F."/>
            <person name="Shea T.P."/>
            <person name="Munoz J.F."/>
            <person name="Carranza S."/>
            <person name="Cuomo C.A."/>
            <person name="Martel A."/>
        </authorList>
    </citation>
    <scope>NUCLEOTIDE SEQUENCE [LARGE SCALE GENOMIC DNA]</scope>
    <source>
        <strain evidence="7 8">AMFP18/2</strain>
    </source>
</reference>
<gene>
    <name evidence="7" type="ORF">BASA50_007265</name>
</gene>
<sequence length="212" mass="24467">MIPLDRLIVKYQSDKVPISENEFEYLSSVSHARFLFLYGTAHGLSYLLDPRLLGEGPPSDIRNDLETALFETPVNNVIPSSDERKEIIYMQYTNYVIAATKEKTHDTFRYKMLKKGSKSVMQYWLVDGKSWPELQKIAIKLFSMATSSAASERNFSTMGFIHTKLRNCLNVETVEKLVFIKSNLPSFHEQNLEVDDDYESEAHDCDRFSETE</sequence>
<evidence type="ECO:0000313" key="7">
    <source>
        <dbReference type="EMBL" id="KAH6593551.1"/>
    </source>
</evidence>
<evidence type="ECO:0000256" key="4">
    <source>
        <dbReference type="ARBA" id="ARBA00022833"/>
    </source>
</evidence>
<dbReference type="InterPro" id="IPR008906">
    <property type="entry name" value="HATC_C_dom"/>
</dbReference>
<evidence type="ECO:0000256" key="1">
    <source>
        <dbReference type="ARBA" id="ARBA00004123"/>
    </source>
</evidence>
<evidence type="ECO:0000256" key="5">
    <source>
        <dbReference type="ARBA" id="ARBA00023242"/>
    </source>
</evidence>
<comment type="subcellular location">
    <subcellularLocation>
        <location evidence="1">Nucleus</location>
    </subcellularLocation>
</comment>
<keyword evidence="8" id="KW-1185">Reference proteome</keyword>
<comment type="caution">
    <text evidence="7">The sequence shown here is derived from an EMBL/GenBank/DDBJ whole genome shotgun (WGS) entry which is preliminary data.</text>
</comment>
<dbReference type="InterPro" id="IPR052035">
    <property type="entry name" value="ZnF_BED_domain_contain"/>
</dbReference>
<accession>A0ABQ8F7H0</accession>
<name>A0ABQ8F7H0_9FUNG</name>
<dbReference type="Proteomes" id="UP001648503">
    <property type="component" value="Unassembled WGS sequence"/>
</dbReference>
<dbReference type="Pfam" id="PF05699">
    <property type="entry name" value="Dimer_Tnp_hAT"/>
    <property type="match status" value="1"/>
</dbReference>
<keyword evidence="3" id="KW-0863">Zinc-finger</keyword>
<organism evidence="7 8">
    <name type="scientific">Batrachochytrium salamandrivorans</name>
    <dbReference type="NCBI Taxonomy" id="1357716"/>
    <lineage>
        <taxon>Eukaryota</taxon>
        <taxon>Fungi</taxon>
        <taxon>Fungi incertae sedis</taxon>
        <taxon>Chytridiomycota</taxon>
        <taxon>Chytridiomycota incertae sedis</taxon>
        <taxon>Chytridiomycetes</taxon>
        <taxon>Rhizophydiales</taxon>
        <taxon>Rhizophydiales incertae sedis</taxon>
        <taxon>Batrachochytrium</taxon>
    </lineage>
</organism>
<keyword evidence="4" id="KW-0862">Zinc</keyword>
<evidence type="ECO:0000313" key="8">
    <source>
        <dbReference type="Proteomes" id="UP001648503"/>
    </source>
</evidence>
<dbReference type="InterPro" id="IPR012337">
    <property type="entry name" value="RNaseH-like_sf"/>
</dbReference>
<dbReference type="PANTHER" id="PTHR46481">
    <property type="entry name" value="ZINC FINGER BED DOMAIN-CONTAINING PROTEIN 4"/>
    <property type="match status" value="1"/>
</dbReference>